<organism evidence="2 3">
    <name type="scientific">Zopfia rhizophila CBS 207.26</name>
    <dbReference type="NCBI Taxonomy" id="1314779"/>
    <lineage>
        <taxon>Eukaryota</taxon>
        <taxon>Fungi</taxon>
        <taxon>Dikarya</taxon>
        <taxon>Ascomycota</taxon>
        <taxon>Pezizomycotina</taxon>
        <taxon>Dothideomycetes</taxon>
        <taxon>Dothideomycetes incertae sedis</taxon>
        <taxon>Zopfiaceae</taxon>
        <taxon>Zopfia</taxon>
    </lineage>
</organism>
<feature type="compositionally biased region" description="Low complexity" evidence="1">
    <location>
        <begin position="570"/>
        <end position="584"/>
    </location>
</feature>
<feature type="compositionally biased region" description="Basic and acidic residues" evidence="1">
    <location>
        <begin position="659"/>
        <end position="670"/>
    </location>
</feature>
<evidence type="ECO:0000256" key="1">
    <source>
        <dbReference type="SAM" id="MobiDB-lite"/>
    </source>
</evidence>
<feature type="compositionally biased region" description="Basic and acidic residues" evidence="1">
    <location>
        <begin position="458"/>
        <end position="475"/>
    </location>
</feature>
<feature type="compositionally biased region" description="Polar residues" evidence="1">
    <location>
        <begin position="429"/>
        <end position="442"/>
    </location>
</feature>
<feature type="region of interest" description="Disordered" evidence="1">
    <location>
        <begin position="35"/>
        <end position="261"/>
    </location>
</feature>
<feature type="region of interest" description="Disordered" evidence="1">
    <location>
        <begin position="273"/>
        <end position="715"/>
    </location>
</feature>
<feature type="compositionally biased region" description="Low complexity" evidence="1">
    <location>
        <begin position="180"/>
        <end position="189"/>
    </location>
</feature>
<reference evidence="2" key="1">
    <citation type="journal article" date="2020" name="Stud. Mycol.">
        <title>101 Dothideomycetes genomes: a test case for predicting lifestyles and emergence of pathogens.</title>
        <authorList>
            <person name="Haridas S."/>
            <person name="Albert R."/>
            <person name="Binder M."/>
            <person name="Bloem J."/>
            <person name="Labutti K."/>
            <person name="Salamov A."/>
            <person name="Andreopoulos B."/>
            <person name="Baker S."/>
            <person name="Barry K."/>
            <person name="Bills G."/>
            <person name="Bluhm B."/>
            <person name="Cannon C."/>
            <person name="Castanera R."/>
            <person name="Culley D."/>
            <person name="Daum C."/>
            <person name="Ezra D."/>
            <person name="Gonzalez J."/>
            <person name="Henrissat B."/>
            <person name="Kuo A."/>
            <person name="Liang C."/>
            <person name="Lipzen A."/>
            <person name="Lutzoni F."/>
            <person name="Magnuson J."/>
            <person name="Mondo S."/>
            <person name="Nolan M."/>
            <person name="Ohm R."/>
            <person name="Pangilinan J."/>
            <person name="Park H.-J."/>
            <person name="Ramirez L."/>
            <person name="Alfaro M."/>
            <person name="Sun H."/>
            <person name="Tritt A."/>
            <person name="Yoshinaga Y."/>
            <person name="Zwiers L.-H."/>
            <person name="Turgeon B."/>
            <person name="Goodwin S."/>
            <person name="Spatafora J."/>
            <person name="Crous P."/>
            <person name="Grigoriev I."/>
        </authorList>
    </citation>
    <scope>NUCLEOTIDE SEQUENCE</scope>
    <source>
        <strain evidence="2">CBS 207.26</strain>
    </source>
</reference>
<feature type="compositionally biased region" description="Polar residues" evidence="1">
    <location>
        <begin position="35"/>
        <end position="50"/>
    </location>
</feature>
<evidence type="ECO:0000313" key="2">
    <source>
        <dbReference type="EMBL" id="KAF2181407.1"/>
    </source>
</evidence>
<feature type="compositionally biased region" description="Basic and acidic residues" evidence="1">
    <location>
        <begin position="291"/>
        <end position="428"/>
    </location>
</feature>
<keyword evidence="3" id="KW-1185">Reference proteome</keyword>
<sequence>MCRIEERIYVAADGTRQKFEDPNPCHKARRGKLCSNVSRKVTEYHSQPPSVTRDDASSPASMNPPTPTGTYLVKQHRPSGSGRQPSTKDGTRVIKPEIVIEFGSKKDKTKKYPGHSSGQSSKRASLGTHSIASSNEVHIDSPGSDASYAVRTGFPEAPVPPPTGYNTVTAVPQSHHRHTSSASSFTTSSQPPSLYATPEPDSPTKRRPARYPPTIVHNPLSGINTSGYPPSPTATRNPAPSSPSYRIAVPNDSAPRDNIAADGLFPLDYSEFRANSSFSNGSGSRAAAPEITDRDADRAWQRQQRAEAERRRQEQADRELAHTIAEEEARQARFEIGRAQGRAKERAENQFAESEKRRAEEREEVRRRRKDQDEKAARDAKKEKALKMDRDRLKEEVSRRKKQAEEAEAKVRASEKRDSRPPTRDRTSSNRQSRRMSISQEIQLRERELLLAETKAQMAREREAAEQREREERAAFLRQQQQTSQYWDPRRDDRYPVPNDGPGVSRRPSVSSRRPSISSQAPSMGLGRSGSRRVSIHQAAPPSINTNVPQPNYSTRPPSAHRANPPPLFSPSSSTHPTSSRPYSQAPPPSARHSSYTQDNPFAQPPSARHSPPIAAREHWDIRDNLPQPATTAHHRQLSEDRPKTLRRRGEDVINNSEGYERSRQHDRARQATKGLGKVVGFEDDYDDSDEENEEDKIAGMGPRLGLGKGGKRRS</sequence>
<feature type="compositionally biased region" description="Acidic residues" evidence="1">
    <location>
        <begin position="682"/>
        <end position="695"/>
    </location>
</feature>
<proteinExistence type="predicted"/>
<protein>
    <submittedName>
        <fullName evidence="2">Uncharacterized protein</fullName>
    </submittedName>
</protein>
<feature type="compositionally biased region" description="Polar residues" evidence="1">
    <location>
        <begin position="116"/>
        <end position="136"/>
    </location>
</feature>
<accession>A0A6A6DPC5</accession>
<dbReference type="EMBL" id="ML994653">
    <property type="protein sequence ID" value="KAF2181407.1"/>
    <property type="molecule type" value="Genomic_DNA"/>
</dbReference>
<feature type="compositionally biased region" description="Polar residues" evidence="1">
    <location>
        <begin position="592"/>
        <end position="601"/>
    </location>
</feature>
<feature type="compositionally biased region" description="Polar residues" evidence="1">
    <location>
        <begin position="273"/>
        <end position="283"/>
    </location>
</feature>
<feature type="compositionally biased region" description="Polar residues" evidence="1">
    <location>
        <begin position="221"/>
        <end position="244"/>
    </location>
</feature>
<dbReference type="OrthoDB" id="3937441at2759"/>
<feature type="compositionally biased region" description="Polar residues" evidence="1">
    <location>
        <begin position="543"/>
        <end position="557"/>
    </location>
</feature>
<feature type="compositionally biased region" description="Low complexity" evidence="1">
    <location>
        <begin position="502"/>
        <end position="523"/>
    </location>
</feature>
<evidence type="ECO:0000313" key="3">
    <source>
        <dbReference type="Proteomes" id="UP000800200"/>
    </source>
</evidence>
<feature type="compositionally biased region" description="Basic and acidic residues" evidence="1">
    <location>
        <begin position="637"/>
        <end position="652"/>
    </location>
</feature>
<name>A0A6A6DPC5_9PEZI</name>
<gene>
    <name evidence="2" type="ORF">K469DRAFT_692240</name>
</gene>
<dbReference type="AlphaFoldDB" id="A0A6A6DPC5"/>
<dbReference type="Proteomes" id="UP000800200">
    <property type="component" value="Unassembled WGS sequence"/>
</dbReference>